<dbReference type="InterPro" id="IPR011701">
    <property type="entry name" value="MFS"/>
</dbReference>
<dbReference type="AlphaFoldDB" id="A0A2D3VCV4"/>
<dbReference type="OrthoDB" id="6730379at2759"/>
<organism evidence="8 9">
    <name type="scientific">Ramularia collo-cygni</name>
    <dbReference type="NCBI Taxonomy" id="112498"/>
    <lineage>
        <taxon>Eukaryota</taxon>
        <taxon>Fungi</taxon>
        <taxon>Dikarya</taxon>
        <taxon>Ascomycota</taxon>
        <taxon>Pezizomycotina</taxon>
        <taxon>Dothideomycetes</taxon>
        <taxon>Dothideomycetidae</taxon>
        <taxon>Mycosphaerellales</taxon>
        <taxon>Mycosphaerellaceae</taxon>
        <taxon>Ramularia</taxon>
    </lineage>
</organism>
<gene>
    <name evidence="8" type="ORF">RCC_04197</name>
</gene>
<dbReference type="PANTHER" id="PTHR43791">
    <property type="entry name" value="PERMEASE-RELATED"/>
    <property type="match status" value="1"/>
</dbReference>
<feature type="compositionally biased region" description="Polar residues" evidence="6">
    <location>
        <begin position="241"/>
        <end position="252"/>
    </location>
</feature>
<keyword evidence="5 7" id="KW-0472">Membrane</keyword>
<evidence type="ECO:0000256" key="3">
    <source>
        <dbReference type="ARBA" id="ARBA00022692"/>
    </source>
</evidence>
<dbReference type="Gene3D" id="1.20.1250.20">
    <property type="entry name" value="MFS general substrate transporter like domains"/>
    <property type="match status" value="1"/>
</dbReference>
<feature type="transmembrane region" description="Helical" evidence="7">
    <location>
        <begin position="48"/>
        <end position="69"/>
    </location>
</feature>
<dbReference type="InterPro" id="IPR036259">
    <property type="entry name" value="MFS_trans_sf"/>
</dbReference>
<keyword evidence="4 7" id="KW-1133">Transmembrane helix</keyword>
<dbReference type="Proteomes" id="UP000225277">
    <property type="component" value="Unassembled WGS sequence"/>
</dbReference>
<feature type="region of interest" description="Disordered" evidence="6">
    <location>
        <begin position="238"/>
        <end position="274"/>
    </location>
</feature>
<accession>A0A2D3VCV4</accession>
<evidence type="ECO:0000256" key="6">
    <source>
        <dbReference type="SAM" id="MobiDB-lite"/>
    </source>
</evidence>
<proteinExistence type="predicted"/>
<keyword evidence="2" id="KW-0813">Transport</keyword>
<evidence type="ECO:0000313" key="9">
    <source>
        <dbReference type="Proteomes" id="UP000225277"/>
    </source>
</evidence>
<evidence type="ECO:0000256" key="4">
    <source>
        <dbReference type="ARBA" id="ARBA00022989"/>
    </source>
</evidence>
<dbReference type="GeneID" id="35599374"/>
<evidence type="ECO:0000256" key="7">
    <source>
        <dbReference type="SAM" id="Phobius"/>
    </source>
</evidence>
<evidence type="ECO:0000256" key="5">
    <source>
        <dbReference type="ARBA" id="ARBA00023136"/>
    </source>
</evidence>
<sequence length="300" mass="34084">MCLAAPTNFAGFAAIRFLLGFAEGAVSPSFITITSVWYRKSEHATRTALWITMNGLAQIAGCLLMYGIGKPTSTTSHSLSPWRILFLVCGALTIAAGIPFYIFMPNGPRDAWFLTDRQKHILSLRMLEDREGGDRKDFSLPQLKEALRDFKAWFVFAFGVLVTMQSPVLTVREILTSYLPVCRNFIELLTDWEKNPSRKVRLPSHPILRLHTPPNNPLHRPIRRNTNRHALDRRLRLHSPPQKSHSRNSSNHPAAFNRQHLPPKTPPPTRELLGNHSRGVDFLLHYSSLVDLIESDGFEY</sequence>
<dbReference type="Pfam" id="PF07690">
    <property type="entry name" value="MFS_1"/>
    <property type="match status" value="1"/>
</dbReference>
<keyword evidence="3 7" id="KW-0812">Transmembrane</keyword>
<comment type="subcellular location">
    <subcellularLocation>
        <location evidence="1">Membrane</location>
        <topology evidence="1">Multi-pass membrane protein</topology>
    </subcellularLocation>
</comment>
<evidence type="ECO:0000256" key="2">
    <source>
        <dbReference type="ARBA" id="ARBA00022448"/>
    </source>
</evidence>
<evidence type="ECO:0000313" key="8">
    <source>
        <dbReference type="EMBL" id="CZT18353.1"/>
    </source>
</evidence>
<evidence type="ECO:0008006" key="10">
    <source>
        <dbReference type="Google" id="ProtNLM"/>
    </source>
</evidence>
<feature type="transmembrane region" description="Helical" evidence="7">
    <location>
        <begin position="152"/>
        <end position="171"/>
    </location>
</feature>
<reference evidence="8 9" key="1">
    <citation type="submission" date="2016-03" db="EMBL/GenBank/DDBJ databases">
        <authorList>
            <person name="Ploux O."/>
        </authorList>
    </citation>
    <scope>NUCLEOTIDE SEQUENCE [LARGE SCALE GENOMIC DNA]</scope>
    <source>
        <strain evidence="8 9">URUG2</strain>
    </source>
</reference>
<name>A0A2D3VCV4_9PEZI</name>
<dbReference type="EMBL" id="FJUY01000005">
    <property type="protein sequence ID" value="CZT18353.1"/>
    <property type="molecule type" value="Genomic_DNA"/>
</dbReference>
<evidence type="ECO:0000256" key="1">
    <source>
        <dbReference type="ARBA" id="ARBA00004141"/>
    </source>
</evidence>
<dbReference type="GO" id="GO:0022857">
    <property type="term" value="F:transmembrane transporter activity"/>
    <property type="evidence" value="ECO:0007669"/>
    <property type="project" value="InterPro"/>
</dbReference>
<dbReference type="RefSeq" id="XP_023625243.1">
    <property type="nucleotide sequence ID" value="XM_023769475.1"/>
</dbReference>
<keyword evidence="9" id="KW-1185">Reference proteome</keyword>
<dbReference type="GO" id="GO:0016020">
    <property type="term" value="C:membrane"/>
    <property type="evidence" value="ECO:0007669"/>
    <property type="project" value="UniProtKB-SubCell"/>
</dbReference>
<feature type="transmembrane region" description="Helical" evidence="7">
    <location>
        <begin position="81"/>
        <end position="104"/>
    </location>
</feature>
<dbReference type="PANTHER" id="PTHR43791:SF103">
    <property type="entry name" value="MAJOR FACILITATOR SUPERFAMILY (MFS) PROFILE DOMAIN-CONTAINING PROTEIN-RELATED"/>
    <property type="match status" value="1"/>
</dbReference>
<dbReference type="SUPFAM" id="SSF103473">
    <property type="entry name" value="MFS general substrate transporter"/>
    <property type="match status" value="1"/>
</dbReference>
<protein>
    <recommendedName>
        <fullName evidence="10">Major facilitator superfamily (MFS) profile domain-containing protein</fullName>
    </recommendedName>
</protein>